<dbReference type="AlphaFoldDB" id="A0A1A7R6R5"/>
<dbReference type="Gene3D" id="3.40.50.20">
    <property type="match status" value="1"/>
</dbReference>
<dbReference type="SUPFAM" id="SSF51161">
    <property type="entry name" value="Trimeric LpxA-like enzymes"/>
    <property type="match status" value="1"/>
</dbReference>
<feature type="domain" description="PglD N-terminal" evidence="4">
    <location>
        <begin position="3"/>
        <end position="83"/>
    </location>
</feature>
<dbReference type="STRING" id="49280.A9996_00195"/>
<feature type="active site" description="Proton acceptor" evidence="2">
    <location>
        <position position="140"/>
    </location>
</feature>
<dbReference type="NCBIfam" id="TIGR03570">
    <property type="entry name" value="NeuD_NnaD"/>
    <property type="match status" value="1"/>
</dbReference>
<comment type="similarity">
    <text evidence="1">Belongs to the transferase hexapeptide repeat family.</text>
</comment>
<protein>
    <submittedName>
        <fullName evidence="5">Sugar O-acyltransferase (Sialic acid O-acetyltransferase NeuD family)</fullName>
    </submittedName>
</protein>
<dbReference type="InterPro" id="IPR041561">
    <property type="entry name" value="PglD_N"/>
</dbReference>
<dbReference type="OrthoDB" id="9794407at2"/>
<dbReference type="EMBL" id="QLLQ01000011">
    <property type="protein sequence ID" value="RAJ22039.1"/>
    <property type="molecule type" value="Genomic_DNA"/>
</dbReference>
<organism evidence="5 6">
    <name type="scientific">Gelidibacter algens</name>
    <dbReference type="NCBI Taxonomy" id="49280"/>
    <lineage>
        <taxon>Bacteria</taxon>
        <taxon>Pseudomonadati</taxon>
        <taxon>Bacteroidota</taxon>
        <taxon>Flavobacteriia</taxon>
        <taxon>Flavobacteriales</taxon>
        <taxon>Flavobacteriaceae</taxon>
        <taxon>Gelidibacter</taxon>
    </lineage>
</organism>
<dbReference type="Gene3D" id="2.160.10.10">
    <property type="entry name" value="Hexapeptide repeat proteins"/>
    <property type="match status" value="1"/>
</dbReference>
<name>A0A1A7R6R5_9FLAO</name>
<feature type="binding site" evidence="3">
    <location>
        <position position="71"/>
    </location>
    <ligand>
        <name>substrate</name>
    </ligand>
</feature>
<sequence>MKNILIYGASGHAKMIVDSIQKNHTYAMKGFIDSYKLINEVVFGHSIIGDLKQLPDIVKQLNIEGIVIGIGDNSTRKAAYQKIKKIAPQLEFVSIIHPSATIALDVSIPEGTVIMPNAVINANAKVGRFCILNTASTLGHDCKMADFSSLASGVTVAGSVQIGAGSAVCLGATIIQNLTIGDNTVIGAGSLVLKSIGNNKMAYGAPIHTIKDRSPNSKYLG</sequence>
<reference evidence="5 6" key="1">
    <citation type="submission" date="2018-06" db="EMBL/GenBank/DDBJ databases">
        <title>Genomic Encyclopedia of Archaeal and Bacterial Type Strains, Phase II (KMG-II): from individual species to whole genera.</title>
        <authorList>
            <person name="Goeker M."/>
        </authorList>
    </citation>
    <scope>NUCLEOTIDE SEQUENCE [LARGE SCALE GENOMIC DNA]</scope>
    <source>
        <strain evidence="5 6">DSM 12408</strain>
    </source>
</reference>
<keyword evidence="5" id="KW-0012">Acyltransferase</keyword>
<keyword evidence="5" id="KW-0808">Transferase</keyword>
<comment type="caution">
    <text evidence="5">The sequence shown here is derived from an EMBL/GenBank/DDBJ whole genome shotgun (WGS) entry which is preliminary data.</text>
</comment>
<dbReference type="GO" id="GO:0016746">
    <property type="term" value="F:acyltransferase activity"/>
    <property type="evidence" value="ECO:0007669"/>
    <property type="project" value="UniProtKB-KW"/>
</dbReference>
<dbReference type="PANTHER" id="PTHR43300:SF7">
    <property type="entry name" value="UDP-N-ACETYLBACILLOSAMINE N-ACETYLTRANSFERASE"/>
    <property type="match status" value="1"/>
</dbReference>
<feature type="site" description="Increases basicity of active site His" evidence="2">
    <location>
        <position position="141"/>
    </location>
</feature>
<proteinExistence type="inferred from homology"/>
<accession>A0A1A7R6R5</accession>
<evidence type="ECO:0000256" key="3">
    <source>
        <dbReference type="PIRSR" id="PIRSR620019-2"/>
    </source>
</evidence>
<evidence type="ECO:0000256" key="2">
    <source>
        <dbReference type="PIRSR" id="PIRSR620019-1"/>
    </source>
</evidence>
<keyword evidence="6" id="KW-1185">Reference proteome</keyword>
<dbReference type="Pfam" id="PF17836">
    <property type="entry name" value="PglD_N"/>
    <property type="match status" value="1"/>
</dbReference>
<evidence type="ECO:0000313" key="6">
    <source>
        <dbReference type="Proteomes" id="UP000248987"/>
    </source>
</evidence>
<evidence type="ECO:0000256" key="1">
    <source>
        <dbReference type="ARBA" id="ARBA00007274"/>
    </source>
</evidence>
<dbReference type="InterPro" id="IPR011004">
    <property type="entry name" value="Trimer_LpxA-like_sf"/>
</dbReference>
<dbReference type="Proteomes" id="UP000248987">
    <property type="component" value="Unassembled WGS sequence"/>
</dbReference>
<dbReference type="InterPro" id="IPR050179">
    <property type="entry name" value="Trans_hexapeptide_repeat"/>
</dbReference>
<evidence type="ECO:0000313" key="5">
    <source>
        <dbReference type="EMBL" id="RAJ22039.1"/>
    </source>
</evidence>
<dbReference type="InterPro" id="IPR020019">
    <property type="entry name" value="AcTrfase_PglD-like"/>
</dbReference>
<dbReference type="PANTHER" id="PTHR43300">
    <property type="entry name" value="ACETYLTRANSFERASE"/>
    <property type="match status" value="1"/>
</dbReference>
<dbReference type="CDD" id="cd03360">
    <property type="entry name" value="LbH_AT_putative"/>
    <property type="match status" value="1"/>
</dbReference>
<dbReference type="RefSeq" id="WP_066429529.1">
    <property type="nucleotide sequence ID" value="NZ_LZRN01000001.1"/>
</dbReference>
<gene>
    <name evidence="5" type="ORF">LX77_02697</name>
</gene>
<evidence type="ECO:0000259" key="4">
    <source>
        <dbReference type="Pfam" id="PF17836"/>
    </source>
</evidence>
<feature type="binding site" evidence="3">
    <location>
        <begin position="10"/>
        <end position="12"/>
    </location>
    <ligand>
        <name>substrate</name>
    </ligand>
</feature>